<dbReference type="PANTHER" id="PTHR21510">
    <property type="entry name" value="AKNA DOMAIN-CONTAINING PROTEIN"/>
    <property type="match status" value="1"/>
</dbReference>
<keyword evidence="3" id="KW-1185">Reference proteome</keyword>
<dbReference type="EMBL" id="AKHW03006646">
    <property type="protein sequence ID" value="KYO19253.1"/>
    <property type="molecule type" value="Genomic_DNA"/>
</dbReference>
<evidence type="ECO:0000313" key="2">
    <source>
        <dbReference type="EMBL" id="KYO19253.1"/>
    </source>
</evidence>
<dbReference type="InterPro" id="IPR052655">
    <property type="entry name" value="AKNA_Centrosome-Trans_reg"/>
</dbReference>
<comment type="caution">
    <text evidence="2">The sequence shown here is derived from an EMBL/GenBank/DDBJ whole genome shotgun (WGS) entry which is preliminary data.</text>
</comment>
<sequence>MAYYQRRPTRKGKSKQSDWMKNPANNIVLDKCDYSGDATDEEQEDLPYDGDLERTYKRISDSDNLKDCTLIEKKSDYCLELTYSEVSNRLKETNYKMQQVPQEKVFPYHPPATRASGIKTEMTRDALVSGTSFEKELTFGVFSIPVRNEHFTNSKISDVLLRHFSKEELLSANHLIDCETIPETSLTESVDEAILNKMRISECTKPTLPAEAQAKSFEENNFLKQEKIFEAVHRDNNLLDENKFVIEKAGTSYFDEGELIQKNSESVTGTKDTNSFQNTGKEHAYQKSLFERTVSSHEFKYGQGQVHYCLPDVSKVASKVKTPKGNNNNKSIPIIKNLKSSPNLLMKSSVVKDVLETMNYFDSSEVKIQEKEMCIPELGQQLEMLTKQAETQNHIDHLRFDYKRYPPAESPNPNFAIHSGGLQSGRIITALPSPGAAGEMCLNLNLLQKTTEGEKMSQMLKEQTEQLRAEVEDFYKHVTQAPSSQDHCLVLKQLKGYLDALERKYVATREEHCGLQLQNYKHNPISVGEFDPDRKVEGEIFRLGMLLEDVQEKMDDSLYSQCSSSQIRLPTSPSLSACESVISSCSVLPESELVSSISDPPGRTATEVNFLDKKKDENTKKSWATEVTLEKNCLLSLYNDNWEPFTQVQLRLQERNASAYEKDTQPLEEARLLANKNSSDVMHFLTPEEENGVRGLELHRQPMLSHNHTTDQGKNEGQMKSPSKAKLSNVCNMEHNILHLKVLQEQGNLVHPSNHCFHKIVVENCPDEYDNTIHPRLKTQVSNKANRIPCSYVKKSKNMENRKTNGRKSVSRQHSAFIQEKAMDLDLSDTNLSSDSEDISYCVSYINSPSDDFMEQKTKSYKPHQTKGFRYNTGSRDWFKCGSCKESIQSCAMCRNKNLSLPPSLQSRDWSTNICIHCQRNESTQESIKDNIEKKRIAAQSVSRNKQPDQFVCRLFEQQNLELPKALYSRMYDTVILSPQYLALRKTHSSNSVIGNRYNSDTKTKILNSTLDHAIHTANSLKKTTEQMVQAVSEDLAKVKTHQNKHF</sequence>
<dbReference type="KEGG" id="amj:102573337"/>
<dbReference type="Proteomes" id="UP000050525">
    <property type="component" value="Unassembled WGS sequence"/>
</dbReference>
<dbReference type="STRING" id="8496.A0A151M403"/>
<dbReference type="eggNOG" id="ENOG502RZDD">
    <property type="taxonomic scope" value="Eukaryota"/>
</dbReference>
<protein>
    <submittedName>
        <fullName evidence="2">Protein AKNAD1 isoform A</fullName>
    </submittedName>
</protein>
<dbReference type="AlphaFoldDB" id="A0A151M403"/>
<dbReference type="CTD" id="254268"/>
<proteinExistence type="predicted"/>
<feature type="region of interest" description="Disordered" evidence="1">
    <location>
        <begin position="1"/>
        <end position="22"/>
    </location>
</feature>
<evidence type="ECO:0000313" key="3">
    <source>
        <dbReference type="Proteomes" id="UP000050525"/>
    </source>
</evidence>
<dbReference type="GeneID" id="102573337"/>
<gene>
    <name evidence="2" type="primary">AKNAD1-1</name>
    <name evidence="2" type="ORF">Y1Q_0024415</name>
</gene>
<accession>A0A151M403</accession>
<reference evidence="2 3" key="1">
    <citation type="journal article" date="2012" name="Genome Biol.">
        <title>Sequencing three crocodilian genomes to illuminate the evolution of archosaurs and amniotes.</title>
        <authorList>
            <person name="St John J.A."/>
            <person name="Braun E.L."/>
            <person name="Isberg S.R."/>
            <person name="Miles L.G."/>
            <person name="Chong A.Y."/>
            <person name="Gongora J."/>
            <person name="Dalzell P."/>
            <person name="Moran C."/>
            <person name="Bed'hom B."/>
            <person name="Abzhanov A."/>
            <person name="Burgess S.C."/>
            <person name="Cooksey A.M."/>
            <person name="Castoe T.A."/>
            <person name="Crawford N.G."/>
            <person name="Densmore L.D."/>
            <person name="Drew J.C."/>
            <person name="Edwards S.V."/>
            <person name="Faircloth B.C."/>
            <person name="Fujita M.K."/>
            <person name="Greenwold M.J."/>
            <person name="Hoffmann F.G."/>
            <person name="Howard J.M."/>
            <person name="Iguchi T."/>
            <person name="Janes D.E."/>
            <person name="Khan S.Y."/>
            <person name="Kohno S."/>
            <person name="de Koning A.J."/>
            <person name="Lance S.L."/>
            <person name="McCarthy F.M."/>
            <person name="McCormack J.E."/>
            <person name="Merchant M.E."/>
            <person name="Peterson D.G."/>
            <person name="Pollock D.D."/>
            <person name="Pourmand N."/>
            <person name="Raney B.J."/>
            <person name="Roessler K.A."/>
            <person name="Sanford J.R."/>
            <person name="Sawyer R.H."/>
            <person name="Schmidt C.J."/>
            <person name="Triplett E.W."/>
            <person name="Tuberville T.D."/>
            <person name="Venegas-Anaya M."/>
            <person name="Howard J.T."/>
            <person name="Jarvis E.D."/>
            <person name="Guillette L.J.Jr."/>
            <person name="Glenn T.C."/>
            <person name="Green R.E."/>
            <person name="Ray D.A."/>
        </authorList>
    </citation>
    <scope>NUCLEOTIDE SEQUENCE [LARGE SCALE GENOMIC DNA]</scope>
    <source>
        <strain evidence="2">KSC_2009_1</strain>
    </source>
</reference>
<dbReference type="PANTHER" id="PTHR21510:SF16">
    <property type="entry name" value="PROTEIN AKNAD1"/>
    <property type="match status" value="1"/>
</dbReference>
<organism evidence="2 3">
    <name type="scientific">Alligator mississippiensis</name>
    <name type="common">American alligator</name>
    <dbReference type="NCBI Taxonomy" id="8496"/>
    <lineage>
        <taxon>Eukaryota</taxon>
        <taxon>Metazoa</taxon>
        <taxon>Chordata</taxon>
        <taxon>Craniata</taxon>
        <taxon>Vertebrata</taxon>
        <taxon>Euteleostomi</taxon>
        <taxon>Archelosauria</taxon>
        <taxon>Archosauria</taxon>
        <taxon>Crocodylia</taxon>
        <taxon>Alligatoridae</taxon>
        <taxon>Alligatorinae</taxon>
        <taxon>Alligator</taxon>
    </lineage>
</organism>
<name>A0A151M403_ALLMI</name>
<dbReference type="OrthoDB" id="9045614at2759"/>
<evidence type="ECO:0000256" key="1">
    <source>
        <dbReference type="SAM" id="MobiDB-lite"/>
    </source>
</evidence>